<dbReference type="RefSeq" id="WP_208271149.1">
    <property type="nucleotide sequence ID" value="NZ_JAGEOK010000028.1"/>
</dbReference>
<dbReference type="PANTHER" id="PTHR46796:SF15">
    <property type="entry name" value="BLL1074 PROTEIN"/>
    <property type="match status" value="1"/>
</dbReference>
<sequence>MAGESSYVERAPAPALAAVVSLVWIQQVGDQPVAQRIVPHGGAELRCVLGETPRLLGPLTTATYHDIPAGGTVVGVRLRPGVLSGLAGMPADELVDQDIAGTDIWRGLSRLTDLLGDAATPQVALGHLQSFAARSASADDPLVGEAVRHLMPWRGGRPAALPALLSISERQLRRRCRAAVGVGVKELHRILRLQGFIARVQASVDQDAVDVDLARWAVETGYTDQAHLGRECRRLVGVTPGVLLAQTGAACGSGHDHAASYLPMLRPGDGRFVQERRSVPA</sequence>
<dbReference type="Proteomes" id="UP000666915">
    <property type="component" value="Unassembled WGS sequence"/>
</dbReference>
<dbReference type="EMBL" id="JAGEOK010000028">
    <property type="protein sequence ID" value="MBO2442828.1"/>
    <property type="molecule type" value="Genomic_DNA"/>
</dbReference>
<dbReference type="Gene3D" id="1.10.10.60">
    <property type="entry name" value="Homeodomain-like"/>
    <property type="match status" value="1"/>
</dbReference>
<protein>
    <submittedName>
        <fullName evidence="5">AraC family transcriptional regulator</fullName>
    </submittedName>
</protein>
<feature type="domain" description="HTH araC/xylS-type" evidence="4">
    <location>
        <begin position="165"/>
        <end position="246"/>
    </location>
</feature>
<evidence type="ECO:0000313" key="6">
    <source>
        <dbReference type="Proteomes" id="UP000666915"/>
    </source>
</evidence>
<dbReference type="Pfam" id="PF20240">
    <property type="entry name" value="DUF6597"/>
    <property type="match status" value="1"/>
</dbReference>
<evidence type="ECO:0000313" key="5">
    <source>
        <dbReference type="EMBL" id="MBO2442828.1"/>
    </source>
</evidence>
<keyword evidence="2" id="KW-0238">DNA-binding</keyword>
<dbReference type="SMART" id="SM00342">
    <property type="entry name" value="HTH_ARAC"/>
    <property type="match status" value="1"/>
</dbReference>
<dbReference type="InterPro" id="IPR050204">
    <property type="entry name" value="AraC_XylS_family_regulators"/>
</dbReference>
<accession>A0ABS3R9E2</accession>
<evidence type="ECO:0000256" key="3">
    <source>
        <dbReference type="ARBA" id="ARBA00023163"/>
    </source>
</evidence>
<keyword evidence="3" id="KW-0804">Transcription</keyword>
<dbReference type="InterPro" id="IPR018060">
    <property type="entry name" value="HTH_AraC"/>
</dbReference>
<evidence type="ECO:0000256" key="1">
    <source>
        <dbReference type="ARBA" id="ARBA00023015"/>
    </source>
</evidence>
<evidence type="ECO:0000256" key="2">
    <source>
        <dbReference type="ARBA" id="ARBA00023125"/>
    </source>
</evidence>
<organism evidence="5 6">
    <name type="scientific">Actinomadura nitritigenes</name>
    <dbReference type="NCBI Taxonomy" id="134602"/>
    <lineage>
        <taxon>Bacteria</taxon>
        <taxon>Bacillati</taxon>
        <taxon>Actinomycetota</taxon>
        <taxon>Actinomycetes</taxon>
        <taxon>Streptosporangiales</taxon>
        <taxon>Thermomonosporaceae</taxon>
        <taxon>Actinomadura</taxon>
    </lineage>
</organism>
<dbReference type="Pfam" id="PF12833">
    <property type="entry name" value="HTH_18"/>
    <property type="match status" value="1"/>
</dbReference>
<keyword evidence="1" id="KW-0805">Transcription regulation</keyword>
<proteinExistence type="predicted"/>
<reference evidence="5 6" key="1">
    <citation type="submission" date="2021-03" db="EMBL/GenBank/DDBJ databases">
        <authorList>
            <person name="Kanchanasin P."/>
            <person name="Saeng-In P."/>
            <person name="Phongsopitanun W."/>
            <person name="Yuki M."/>
            <person name="Kudo T."/>
            <person name="Ohkuma M."/>
            <person name="Tanasupawat S."/>
        </authorList>
    </citation>
    <scope>NUCLEOTIDE SEQUENCE [LARGE SCALE GENOMIC DNA]</scope>
    <source>
        <strain evidence="5 6">L46</strain>
    </source>
</reference>
<dbReference type="InterPro" id="IPR046532">
    <property type="entry name" value="DUF6597"/>
</dbReference>
<dbReference type="PROSITE" id="PS01124">
    <property type="entry name" value="HTH_ARAC_FAMILY_2"/>
    <property type="match status" value="1"/>
</dbReference>
<dbReference type="PANTHER" id="PTHR46796">
    <property type="entry name" value="HTH-TYPE TRANSCRIPTIONAL ACTIVATOR RHAS-RELATED"/>
    <property type="match status" value="1"/>
</dbReference>
<name>A0ABS3R9E2_9ACTN</name>
<comment type="caution">
    <text evidence="5">The sequence shown here is derived from an EMBL/GenBank/DDBJ whole genome shotgun (WGS) entry which is preliminary data.</text>
</comment>
<gene>
    <name evidence="5" type="ORF">J4557_35400</name>
</gene>
<evidence type="ECO:0000259" key="4">
    <source>
        <dbReference type="PROSITE" id="PS01124"/>
    </source>
</evidence>
<keyword evidence="6" id="KW-1185">Reference proteome</keyword>